<dbReference type="Proteomes" id="UP001149954">
    <property type="component" value="Unassembled WGS sequence"/>
</dbReference>
<proteinExistence type="predicted"/>
<dbReference type="AlphaFoldDB" id="A0A9X0CB69"/>
<evidence type="ECO:0000313" key="1">
    <source>
        <dbReference type="EMBL" id="KAJ5519642.1"/>
    </source>
</evidence>
<gene>
    <name evidence="1" type="ORF">N7463_000095</name>
</gene>
<accession>A0A9X0CB69</accession>
<reference evidence="1" key="1">
    <citation type="submission" date="2022-12" db="EMBL/GenBank/DDBJ databases">
        <authorList>
            <person name="Petersen C."/>
        </authorList>
    </citation>
    <scope>NUCLEOTIDE SEQUENCE</scope>
    <source>
        <strain evidence="1">IBT 29495</strain>
    </source>
</reference>
<evidence type="ECO:0000313" key="2">
    <source>
        <dbReference type="Proteomes" id="UP001149954"/>
    </source>
</evidence>
<sequence>MNIAHLSAASVSPSLYGSKYFTHLIKPSSELTALIRSPKMKTLVPTPRYSDGVIFSELLAILFTSDIEAVQKAEKVHTYVSLTDILAEYVADYLMGRPELQHRTTGEMLTVKNPISAVELATLVQNKAYELIWLARLNSGCSREGALLGMLGMNWTGCLRLRNQIPRRLSEMVIF</sequence>
<reference evidence="1" key="2">
    <citation type="journal article" date="2023" name="IMA Fungus">
        <title>Comparative genomic study of the Penicillium genus elucidates a diverse pangenome and 15 lateral gene transfer events.</title>
        <authorList>
            <person name="Petersen C."/>
            <person name="Sorensen T."/>
            <person name="Nielsen M.R."/>
            <person name="Sondergaard T.E."/>
            <person name="Sorensen J.L."/>
            <person name="Fitzpatrick D.A."/>
            <person name="Frisvad J.C."/>
            <person name="Nielsen K.L."/>
        </authorList>
    </citation>
    <scope>NUCLEOTIDE SEQUENCE</scope>
    <source>
        <strain evidence="1">IBT 29495</strain>
    </source>
</reference>
<organism evidence="1 2">
    <name type="scientific">Penicillium fimorum</name>
    <dbReference type="NCBI Taxonomy" id="1882269"/>
    <lineage>
        <taxon>Eukaryota</taxon>
        <taxon>Fungi</taxon>
        <taxon>Dikarya</taxon>
        <taxon>Ascomycota</taxon>
        <taxon>Pezizomycotina</taxon>
        <taxon>Eurotiomycetes</taxon>
        <taxon>Eurotiomycetidae</taxon>
        <taxon>Eurotiales</taxon>
        <taxon>Aspergillaceae</taxon>
        <taxon>Penicillium</taxon>
    </lineage>
</organism>
<name>A0A9X0CB69_9EURO</name>
<keyword evidence="2" id="KW-1185">Reference proteome</keyword>
<comment type="caution">
    <text evidence="1">The sequence shown here is derived from an EMBL/GenBank/DDBJ whole genome shotgun (WGS) entry which is preliminary data.</text>
</comment>
<dbReference type="EMBL" id="JAPWDS010000001">
    <property type="protein sequence ID" value="KAJ5519642.1"/>
    <property type="molecule type" value="Genomic_DNA"/>
</dbReference>
<dbReference type="OrthoDB" id="4735787at2759"/>
<protein>
    <submittedName>
        <fullName evidence="1">Uncharacterized protein</fullName>
    </submittedName>
</protein>